<proteinExistence type="predicted"/>
<reference evidence="1" key="1">
    <citation type="submission" date="2020-05" db="EMBL/GenBank/DDBJ databases">
        <authorList>
            <person name="Chiriac C."/>
            <person name="Salcher M."/>
            <person name="Ghai R."/>
            <person name="Kavagutti S V."/>
        </authorList>
    </citation>
    <scope>NUCLEOTIDE SEQUENCE</scope>
</reference>
<evidence type="ECO:0000313" key="1">
    <source>
        <dbReference type="EMBL" id="CAB5218791.1"/>
    </source>
</evidence>
<gene>
    <name evidence="1" type="ORF">UFOVP215_8</name>
</gene>
<protein>
    <submittedName>
        <fullName evidence="1">Uncharacterized protein</fullName>
    </submittedName>
</protein>
<accession>A0A6J7WL41</accession>
<name>A0A6J7WL41_9CAUD</name>
<sequence length="81" mass="9719">MKIYLIVENGFCVNYINLHNSKRMRLRDTNLTSYSLKHECILYTEEDIPKLKALHPGSQVVKFNSHYHFNTFRNELELFKN</sequence>
<organism evidence="1">
    <name type="scientific">uncultured Caudovirales phage</name>
    <dbReference type="NCBI Taxonomy" id="2100421"/>
    <lineage>
        <taxon>Viruses</taxon>
        <taxon>Duplodnaviria</taxon>
        <taxon>Heunggongvirae</taxon>
        <taxon>Uroviricota</taxon>
        <taxon>Caudoviricetes</taxon>
        <taxon>Peduoviridae</taxon>
        <taxon>Maltschvirus</taxon>
        <taxon>Maltschvirus maltsch</taxon>
    </lineage>
</organism>
<dbReference type="EMBL" id="LR798266">
    <property type="protein sequence ID" value="CAB5218791.1"/>
    <property type="molecule type" value="Genomic_DNA"/>
</dbReference>